<dbReference type="Proteomes" id="UP000614424">
    <property type="component" value="Unassembled WGS sequence"/>
</dbReference>
<protein>
    <recommendedName>
        <fullName evidence="2">Universal stress protein</fullName>
    </recommendedName>
</protein>
<evidence type="ECO:0000256" key="2">
    <source>
        <dbReference type="PIRNR" id="PIRNR006276"/>
    </source>
</evidence>
<keyword evidence="2" id="KW-0963">Cytoplasm</keyword>
<gene>
    <name evidence="4" type="ORF">H8E41_06165</name>
</gene>
<dbReference type="PANTHER" id="PTHR46268">
    <property type="entry name" value="STRESS RESPONSE PROTEIN NHAX"/>
    <property type="match status" value="1"/>
</dbReference>
<comment type="caution">
    <text evidence="4">The sequence shown here is derived from an EMBL/GenBank/DDBJ whole genome shotgun (WGS) entry which is preliminary data.</text>
</comment>
<dbReference type="InterPro" id="IPR006015">
    <property type="entry name" value="Universal_stress_UspA"/>
</dbReference>
<sequence length="147" mass="16042">MMREISQILVPIDFAKHTDKLVEFAIYLAGKLSANIIFLNVSETFGPYAGLAHSSLDLAAEEIYAYSDKKMVILVEDNKEKCPGCVGKVVKGDVVDEIITFAKKENTDLIIIGTHGAKGIEKIILGSVAERVVKNAPCPTLTFNPFN</sequence>
<organism evidence="4 5">
    <name type="scientific">Candidatus Desulfobia pelagia</name>
    <dbReference type="NCBI Taxonomy" id="2841692"/>
    <lineage>
        <taxon>Bacteria</taxon>
        <taxon>Pseudomonadati</taxon>
        <taxon>Thermodesulfobacteriota</taxon>
        <taxon>Desulfobulbia</taxon>
        <taxon>Desulfobulbales</taxon>
        <taxon>Desulfobulbaceae</taxon>
        <taxon>Candidatus Desulfobia</taxon>
    </lineage>
</organism>
<evidence type="ECO:0000313" key="5">
    <source>
        <dbReference type="Proteomes" id="UP000614424"/>
    </source>
</evidence>
<dbReference type="PANTHER" id="PTHR46268:SF6">
    <property type="entry name" value="UNIVERSAL STRESS PROTEIN UP12"/>
    <property type="match status" value="1"/>
</dbReference>
<comment type="subcellular location">
    <subcellularLocation>
        <location evidence="2">Cytoplasm</location>
    </subcellularLocation>
</comment>
<proteinExistence type="inferred from homology"/>
<dbReference type="InterPro" id="IPR006016">
    <property type="entry name" value="UspA"/>
</dbReference>
<dbReference type="AlphaFoldDB" id="A0A8J6NDB7"/>
<dbReference type="GO" id="GO:0005737">
    <property type="term" value="C:cytoplasm"/>
    <property type="evidence" value="ECO:0007669"/>
    <property type="project" value="UniProtKB-SubCell"/>
</dbReference>
<dbReference type="CDD" id="cd00293">
    <property type="entry name" value="USP-like"/>
    <property type="match status" value="1"/>
</dbReference>
<dbReference type="Gene3D" id="3.40.50.620">
    <property type="entry name" value="HUPs"/>
    <property type="match status" value="1"/>
</dbReference>
<dbReference type="SUPFAM" id="SSF52402">
    <property type="entry name" value="Adenine nucleotide alpha hydrolases-like"/>
    <property type="match status" value="1"/>
</dbReference>
<dbReference type="PRINTS" id="PR01438">
    <property type="entry name" value="UNVRSLSTRESS"/>
</dbReference>
<dbReference type="EMBL" id="JACNJZ010000091">
    <property type="protein sequence ID" value="MBC8317472.1"/>
    <property type="molecule type" value="Genomic_DNA"/>
</dbReference>
<name>A0A8J6NDB7_9BACT</name>
<dbReference type="Pfam" id="PF00582">
    <property type="entry name" value="Usp"/>
    <property type="match status" value="1"/>
</dbReference>
<feature type="domain" description="UspA" evidence="3">
    <location>
        <begin position="7"/>
        <end position="141"/>
    </location>
</feature>
<accession>A0A8J6NDB7</accession>
<evidence type="ECO:0000256" key="1">
    <source>
        <dbReference type="ARBA" id="ARBA00008791"/>
    </source>
</evidence>
<dbReference type="InterPro" id="IPR014729">
    <property type="entry name" value="Rossmann-like_a/b/a_fold"/>
</dbReference>
<reference evidence="4 5" key="1">
    <citation type="submission" date="2020-08" db="EMBL/GenBank/DDBJ databases">
        <title>Bridging the membrane lipid divide: bacteria of the FCB group superphylum have the potential to synthesize archaeal ether lipids.</title>
        <authorList>
            <person name="Villanueva L."/>
            <person name="Von Meijenfeldt F.A.B."/>
            <person name="Westbye A.B."/>
            <person name="Yadav S."/>
            <person name="Hopmans E.C."/>
            <person name="Dutilh B.E."/>
            <person name="Sinninghe Damste J.S."/>
        </authorList>
    </citation>
    <scope>NUCLEOTIDE SEQUENCE [LARGE SCALE GENOMIC DNA]</scope>
    <source>
        <strain evidence="4">NIOZ-UU47</strain>
    </source>
</reference>
<comment type="similarity">
    <text evidence="1 2">Belongs to the universal stress protein A family.</text>
</comment>
<dbReference type="PIRSF" id="PIRSF006276">
    <property type="entry name" value="UspA"/>
    <property type="match status" value="1"/>
</dbReference>
<evidence type="ECO:0000313" key="4">
    <source>
        <dbReference type="EMBL" id="MBC8317472.1"/>
    </source>
</evidence>
<evidence type="ECO:0000259" key="3">
    <source>
        <dbReference type="Pfam" id="PF00582"/>
    </source>
</evidence>